<dbReference type="GO" id="GO:0000155">
    <property type="term" value="F:phosphorelay sensor kinase activity"/>
    <property type="evidence" value="ECO:0007669"/>
    <property type="project" value="InterPro"/>
</dbReference>
<evidence type="ECO:0000256" key="2">
    <source>
        <dbReference type="ARBA" id="ARBA00022777"/>
    </source>
</evidence>
<keyword evidence="6" id="KW-1185">Reference proteome</keyword>
<evidence type="ECO:0000313" key="6">
    <source>
        <dbReference type="Proteomes" id="UP000219281"/>
    </source>
</evidence>
<name>A0A285ZSH9_9SPHI</name>
<keyword evidence="3" id="KW-0902">Two-component regulatory system</keyword>
<dbReference type="GO" id="GO:0005737">
    <property type="term" value="C:cytoplasm"/>
    <property type="evidence" value="ECO:0007669"/>
    <property type="project" value="UniProtKB-ARBA"/>
</dbReference>
<dbReference type="Proteomes" id="UP000219281">
    <property type="component" value="Unassembled WGS sequence"/>
</dbReference>
<dbReference type="EMBL" id="OCMT01000001">
    <property type="protein sequence ID" value="SOD12598.1"/>
    <property type="molecule type" value="Genomic_DNA"/>
</dbReference>
<dbReference type="AlphaFoldDB" id="A0A285ZSH9"/>
<dbReference type="Gene3D" id="3.40.50.300">
    <property type="entry name" value="P-loop containing nucleotide triphosphate hydrolases"/>
    <property type="match status" value="1"/>
</dbReference>
<dbReference type="OrthoDB" id="9806130at2"/>
<proteinExistence type="predicted"/>
<organism evidence="5 6">
    <name type="scientific">Pedobacter xixiisoli</name>
    <dbReference type="NCBI Taxonomy" id="1476464"/>
    <lineage>
        <taxon>Bacteria</taxon>
        <taxon>Pseudomonadati</taxon>
        <taxon>Bacteroidota</taxon>
        <taxon>Sphingobacteriia</taxon>
        <taxon>Sphingobacteriales</taxon>
        <taxon>Sphingobacteriaceae</taxon>
        <taxon>Pedobacter</taxon>
    </lineage>
</organism>
<protein>
    <submittedName>
        <fullName evidence="5">Two-component system, OmpR family, sensor histidine kinase KdpD</fullName>
    </submittedName>
</protein>
<evidence type="ECO:0000313" key="5">
    <source>
        <dbReference type="EMBL" id="SOD12598.1"/>
    </source>
</evidence>
<dbReference type="Pfam" id="PF02702">
    <property type="entry name" value="KdpD"/>
    <property type="match status" value="1"/>
</dbReference>
<evidence type="ECO:0000259" key="4">
    <source>
        <dbReference type="Pfam" id="PF02702"/>
    </source>
</evidence>
<evidence type="ECO:0000256" key="3">
    <source>
        <dbReference type="ARBA" id="ARBA00023012"/>
    </source>
</evidence>
<dbReference type="InterPro" id="IPR052023">
    <property type="entry name" value="Histidine_kinase_KdpD"/>
</dbReference>
<feature type="domain" description="Signal transduction histidine kinase osmosensitive K+ channel sensor N-terminal" evidence="4">
    <location>
        <begin position="19"/>
        <end position="226"/>
    </location>
</feature>
<dbReference type="GO" id="GO:0005886">
    <property type="term" value="C:plasma membrane"/>
    <property type="evidence" value="ECO:0007669"/>
    <property type="project" value="TreeGrafter"/>
</dbReference>
<dbReference type="PANTHER" id="PTHR45569">
    <property type="entry name" value="SENSOR PROTEIN KDPD"/>
    <property type="match status" value="1"/>
</dbReference>
<gene>
    <name evidence="5" type="ORF">SAMN06297358_0751</name>
</gene>
<reference evidence="6" key="1">
    <citation type="submission" date="2017-09" db="EMBL/GenBank/DDBJ databases">
        <authorList>
            <person name="Varghese N."/>
            <person name="Submissions S."/>
        </authorList>
    </citation>
    <scope>NUCLEOTIDE SEQUENCE [LARGE SCALE GENOMIC DNA]</scope>
    <source>
        <strain evidence="6">CGMCC 1.12803</strain>
    </source>
</reference>
<dbReference type="InterPro" id="IPR027417">
    <property type="entry name" value="P-loop_NTPase"/>
</dbReference>
<dbReference type="FunFam" id="3.40.50.300:FF:000483">
    <property type="entry name" value="Sensor histidine kinase KdpD"/>
    <property type="match status" value="1"/>
</dbReference>
<dbReference type="RefSeq" id="WP_097128841.1">
    <property type="nucleotide sequence ID" value="NZ_OCMT01000001.1"/>
</dbReference>
<keyword evidence="1" id="KW-0808">Transferase</keyword>
<keyword evidence="2 5" id="KW-0418">Kinase</keyword>
<dbReference type="InterPro" id="IPR003852">
    <property type="entry name" value="Sig_transdc_His_kinase_KdpD_N"/>
</dbReference>
<dbReference type="PANTHER" id="PTHR45569:SF1">
    <property type="entry name" value="SENSOR PROTEIN KDPD"/>
    <property type="match status" value="1"/>
</dbReference>
<accession>A0A285ZSH9</accession>
<sequence>MKNNSSSSTHFLGLLQQSKRGRLKIYLGMSAGVGKTYRMLQEAHSLLQHHIDVQLAYVETHNRSETVALTKGLPLIPRTKTFHKGKELEELDVQAVLIRHPEVVIVDELAHHNIAGSKNEKRWQDVVDILDAGISVITAVNIQHLEGLNAIMQQITGIQITEKIPDQLFKLADEVVNIDLSVDELIDRLKAGKIYEQDKITQALQHFFKKETIIQLREQALSTVANYLDQKISDSKLSNLKHEQFLACISSNEKIAQMIIRKTSRLASYYRSPWIVLYVQTESEQPNKIRLDKQRHLINNFKLATQLGAEVIKIKNNDISAAILETVRDKNITTLCIGKPRSNWLNSLLGNQLLNKLLKNIANRSIDLVILS</sequence>
<evidence type="ECO:0000256" key="1">
    <source>
        <dbReference type="ARBA" id="ARBA00022679"/>
    </source>
</evidence>